<feature type="coiled-coil region" evidence="3">
    <location>
        <begin position="155"/>
        <end position="238"/>
    </location>
</feature>
<evidence type="ECO:0000313" key="6">
    <source>
        <dbReference type="EMBL" id="BAY84395.1"/>
    </source>
</evidence>
<dbReference type="AlphaFoldDB" id="A0A1Z4LT17"/>
<evidence type="ECO:0000313" key="7">
    <source>
        <dbReference type="Proteomes" id="UP000218418"/>
    </source>
</evidence>
<protein>
    <submittedName>
        <fullName evidence="6">DevB family ABC exporter membrane fusion protein</fullName>
    </submittedName>
</protein>
<evidence type="ECO:0000256" key="3">
    <source>
        <dbReference type="SAM" id="Coils"/>
    </source>
</evidence>
<dbReference type="Pfam" id="PF25876">
    <property type="entry name" value="HH_MFP_RND"/>
    <property type="match status" value="1"/>
</dbReference>
<keyword evidence="7" id="KW-1185">Reference proteome</keyword>
<evidence type="ECO:0000256" key="4">
    <source>
        <dbReference type="SAM" id="Phobius"/>
    </source>
</evidence>
<keyword evidence="4" id="KW-0472">Membrane</keyword>
<dbReference type="Gene3D" id="2.40.50.100">
    <property type="match status" value="1"/>
</dbReference>
<keyword evidence="4" id="KW-1133">Transmembrane helix</keyword>
<dbReference type="PANTHER" id="PTHR32347">
    <property type="entry name" value="EFFLUX SYSTEM COMPONENT YKNX-RELATED"/>
    <property type="match status" value="1"/>
</dbReference>
<keyword evidence="4" id="KW-0812">Transmembrane</keyword>
<dbReference type="InterPro" id="IPR050465">
    <property type="entry name" value="UPF0194_transport"/>
</dbReference>
<feature type="domain" description="Multidrug resistance protein MdtA-like alpha-helical hairpin" evidence="5">
    <location>
        <begin position="159"/>
        <end position="221"/>
    </location>
</feature>
<gene>
    <name evidence="6" type="ORF">NIES267_38910</name>
</gene>
<organism evidence="6 7">
    <name type="scientific">Calothrix parasitica NIES-267</name>
    <dbReference type="NCBI Taxonomy" id="1973488"/>
    <lineage>
        <taxon>Bacteria</taxon>
        <taxon>Bacillati</taxon>
        <taxon>Cyanobacteriota</taxon>
        <taxon>Cyanophyceae</taxon>
        <taxon>Nostocales</taxon>
        <taxon>Calotrichaceae</taxon>
        <taxon>Calothrix</taxon>
    </lineage>
</organism>
<evidence type="ECO:0000256" key="2">
    <source>
        <dbReference type="ARBA" id="ARBA00023054"/>
    </source>
</evidence>
<keyword evidence="2 3" id="KW-0175">Coiled coil</keyword>
<dbReference type="Gene3D" id="2.40.30.170">
    <property type="match status" value="1"/>
</dbReference>
<dbReference type="PANTHER" id="PTHR32347:SF27">
    <property type="entry name" value="RND EFFLUX PUMP MEMBRANE FUSION PROTEIN BARREL-SANDWICH DOMAIN-CONTAINING PROTEIN"/>
    <property type="match status" value="1"/>
</dbReference>
<accession>A0A1Z4LT17</accession>
<sequence>MNINKKLQHRPGKIIGIAASGIAVALIGLGISRLTVSQTVQRKVSSPKPTIKIPKKVEVVGLGRLEPKGEIISVSGPSEELISRLEVSQGDFVKKGEVIAYLESYEERLAERNYIASQLVEAKEKLLASTKYAQAQVQEAQSKILQIDRPRIFEIEAQRATVRQLKVELALEREDLQRLQQLRREGAISQQSLDQQLSKTRQVQEQVNNAQASLIRLQTELKANLSNAQAQLLSQKANLPLTQTQVALKSNQHNLKLAEARLRRSVIRAPRAGQIIRIIAHPGEKIGSDGILEMGNTNQMYAVAEVYEADVGLVKVGQPAKIISRNGAFNKPLTGKVAEIGWQVHKNNLLDDDPAANADARVVEVKIRLDDSKSVKALTNLQVDVRIKL</sequence>
<evidence type="ECO:0000259" key="5">
    <source>
        <dbReference type="Pfam" id="PF25876"/>
    </source>
</evidence>
<evidence type="ECO:0000256" key="1">
    <source>
        <dbReference type="ARBA" id="ARBA00004196"/>
    </source>
</evidence>
<name>A0A1Z4LT17_9CYAN</name>
<dbReference type="GO" id="GO:0030313">
    <property type="term" value="C:cell envelope"/>
    <property type="evidence" value="ECO:0007669"/>
    <property type="project" value="UniProtKB-SubCell"/>
</dbReference>
<dbReference type="EMBL" id="AP018227">
    <property type="protein sequence ID" value="BAY84395.1"/>
    <property type="molecule type" value="Genomic_DNA"/>
</dbReference>
<dbReference type="InterPro" id="IPR014315">
    <property type="entry name" value="ABC_heterocyst_DevB"/>
</dbReference>
<dbReference type="Proteomes" id="UP000218418">
    <property type="component" value="Chromosome"/>
</dbReference>
<dbReference type="InterPro" id="IPR058624">
    <property type="entry name" value="MdtA-like_HH"/>
</dbReference>
<reference evidence="6 7" key="1">
    <citation type="submission" date="2017-06" db="EMBL/GenBank/DDBJ databases">
        <title>Genome sequencing of cyanobaciteial culture collection at National Institute for Environmental Studies (NIES).</title>
        <authorList>
            <person name="Hirose Y."/>
            <person name="Shimura Y."/>
            <person name="Fujisawa T."/>
            <person name="Nakamura Y."/>
            <person name="Kawachi M."/>
        </authorList>
    </citation>
    <scope>NUCLEOTIDE SEQUENCE [LARGE SCALE GENOMIC DNA]</scope>
    <source>
        <strain evidence="6 7">NIES-267</strain>
    </source>
</reference>
<comment type="subcellular location">
    <subcellularLocation>
        <location evidence="1">Cell envelope</location>
    </subcellularLocation>
</comment>
<dbReference type="NCBIfam" id="TIGR02971">
    <property type="entry name" value="heterocyst_DevB"/>
    <property type="match status" value="1"/>
</dbReference>
<dbReference type="OrthoDB" id="264111at2"/>
<proteinExistence type="predicted"/>
<feature type="transmembrane region" description="Helical" evidence="4">
    <location>
        <begin position="12"/>
        <end position="31"/>
    </location>
</feature>
<dbReference type="Gene3D" id="1.10.287.470">
    <property type="entry name" value="Helix hairpin bin"/>
    <property type="match status" value="1"/>
</dbReference>